<proteinExistence type="predicted"/>
<dbReference type="InterPro" id="IPR029063">
    <property type="entry name" value="SAM-dependent_MTases_sf"/>
</dbReference>
<dbReference type="GO" id="GO:0008757">
    <property type="term" value="F:S-adenosylmethionine-dependent methyltransferase activity"/>
    <property type="evidence" value="ECO:0007669"/>
    <property type="project" value="InterPro"/>
</dbReference>
<keyword evidence="2" id="KW-0808">Transferase</keyword>
<organism evidence="2 3">
    <name type="scientific">Wenzhouxiangella sediminis</name>
    <dbReference type="NCBI Taxonomy" id="1792836"/>
    <lineage>
        <taxon>Bacteria</taxon>
        <taxon>Pseudomonadati</taxon>
        <taxon>Pseudomonadota</taxon>
        <taxon>Gammaproteobacteria</taxon>
        <taxon>Chromatiales</taxon>
        <taxon>Wenzhouxiangellaceae</taxon>
        <taxon>Wenzhouxiangella</taxon>
    </lineage>
</organism>
<dbReference type="EMBL" id="QUZK01000003">
    <property type="protein sequence ID" value="RFF32901.1"/>
    <property type="molecule type" value="Genomic_DNA"/>
</dbReference>
<dbReference type="AlphaFoldDB" id="A0A3E1KCZ6"/>
<keyword evidence="2" id="KW-0489">Methyltransferase</keyword>
<accession>A0A3E1KCZ6</accession>
<sequence length="226" mass="25005">MASIDSGISGSVWYPFCVSEKHSNARRMPAGFSGLQALETRLVEAGFAQPRPNWILEVAPTASASPKSELRRSRVLIDAESCCWPYKAELERWPLDDDSVPAVLLRHVWQPAIRGDLLGEASRVLKPGGVLVSVSANPWHRLAWRELGRTALRLPSWPQFQWMHLRCDLRLSTSASLQVRGLVPGLVPVLVLVARKPAQPARVEPLRFRQPRLVGGSAVPSQCRAA</sequence>
<keyword evidence="3" id="KW-1185">Reference proteome</keyword>
<dbReference type="Gene3D" id="3.40.50.150">
    <property type="entry name" value="Vaccinia Virus protein VP39"/>
    <property type="match status" value="1"/>
</dbReference>
<comment type="caution">
    <text evidence="2">The sequence shown here is derived from an EMBL/GenBank/DDBJ whole genome shotgun (WGS) entry which is preliminary data.</text>
</comment>
<dbReference type="InterPro" id="IPR013216">
    <property type="entry name" value="Methyltransf_11"/>
</dbReference>
<dbReference type="Proteomes" id="UP000260351">
    <property type="component" value="Unassembled WGS sequence"/>
</dbReference>
<dbReference type="GO" id="GO:0032259">
    <property type="term" value="P:methylation"/>
    <property type="evidence" value="ECO:0007669"/>
    <property type="project" value="UniProtKB-KW"/>
</dbReference>
<dbReference type="SUPFAM" id="SSF53335">
    <property type="entry name" value="S-adenosyl-L-methionine-dependent methyltransferases"/>
    <property type="match status" value="1"/>
</dbReference>
<gene>
    <name evidence="2" type="ORF">DZC52_00570</name>
</gene>
<evidence type="ECO:0000313" key="3">
    <source>
        <dbReference type="Proteomes" id="UP000260351"/>
    </source>
</evidence>
<evidence type="ECO:0000313" key="2">
    <source>
        <dbReference type="EMBL" id="RFF32901.1"/>
    </source>
</evidence>
<feature type="domain" description="Methyltransferase type 11" evidence="1">
    <location>
        <begin position="86"/>
        <end position="132"/>
    </location>
</feature>
<name>A0A3E1KCZ6_9GAMM</name>
<protein>
    <submittedName>
        <fullName evidence="2">Methyltransferase domain-containing protein</fullName>
    </submittedName>
</protein>
<evidence type="ECO:0000259" key="1">
    <source>
        <dbReference type="Pfam" id="PF08241"/>
    </source>
</evidence>
<reference evidence="2 3" key="1">
    <citation type="submission" date="2018-08" db="EMBL/GenBank/DDBJ databases">
        <title>Wenzhouxiangella salilacus sp. nov., a novel bacterium isolated from a saline lake in Xinjiang Province, China.</title>
        <authorList>
            <person name="Han S."/>
        </authorList>
    </citation>
    <scope>NUCLEOTIDE SEQUENCE [LARGE SCALE GENOMIC DNA]</scope>
    <source>
        <strain evidence="2 3">XDB06</strain>
    </source>
</reference>
<dbReference type="Pfam" id="PF08241">
    <property type="entry name" value="Methyltransf_11"/>
    <property type="match status" value="1"/>
</dbReference>
<dbReference type="OrthoDB" id="108476at2"/>